<proteinExistence type="predicted"/>
<accession>A0A3M3KKJ3</accession>
<dbReference type="Proteomes" id="UP000281372">
    <property type="component" value="Unassembled WGS sequence"/>
</dbReference>
<dbReference type="EMBL" id="RBOW01000756">
    <property type="protein sequence ID" value="RMN23071.1"/>
    <property type="molecule type" value="Genomic_DNA"/>
</dbReference>
<dbReference type="AlphaFoldDB" id="A0A3M3KKJ3"/>
<comment type="caution">
    <text evidence="1">The sequence shown here is derived from an EMBL/GenBank/DDBJ whole genome shotgun (WGS) entry which is preliminary data.</text>
</comment>
<organism evidence="1 2">
    <name type="scientific">Pseudomonas cannabina</name>
    <dbReference type="NCBI Taxonomy" id="86840"/>
    <lineage>
        <taxon>Bacteria</taxon>
        <taxon>Pseudomonadati</taxon>
        <taxon>Pseudomonadota</taxon>
        <taxon>Gammaproteobacteria</taxon>
        <taxon>Pseudomonadales</taxon>
        <taxon>Pseudomonadaceae</taxon>
        <taxon>Pseudomonas</taxon>
    </lineage>
</organism>
<gene>
    <name evidence="1" type="ORF">ALQ64_200044</name>
</gene>
<protein>
    <submittedName>
        <fullName evidence="1">Uncharacterized protein</fullName>
    </submittedName>
</protein>
<name>A0A3M3KKJ3_PSECA</name>
<evidence type="ECO:0000313" key="1">
    <source>
        <dbReference type="EMBL" id="RMN23071.1"/>
    </source>
</evidence>
<sequence>MRRSKKIDSTCFDAHPKPADAGFRSSANSSAFDQSDQLPRMIICATDILKKR</sequence>
<reference evidence="1 2" key="1">
    <citation type="submission" date="2018-08" db="EMBL/GenBank/DDBJ databases">
        <title>Recombination of ecologically and evolutionarily significant loci maintains genetic cohesion in the Pseudomonas syringae species complex.</title>
        <authorList>
            <person name="Dillon M."/>
            <person name="Thakur S."/>
            <person name="Almeida R.N.D."/>
            <person name="Weir B.S."/>
            <person name="Guttman D.S."/>
        </authorList>
    </citation>
    <scope>NUCLEOTIDE SEQUENCE [LARGE SCALE GENOMIC DNA]</scope>
    <source>
        <strain evidence="1 2">ICMP 2821</strain>
    </source>
</reference>
<evidence type="ECO:0000313" key="2">
    <source>
        <dbReference type="Proteomes" id="UP000281372"/>
    </source>
</evidence>